<evidence type="ECO:0000256" key="1">
    <source>
        <dbReference type="ARBA" id="ARBA00022737"/>
    </source>
</evidence>
<feature type="repeat" description="RCC1" evidence="2">
    <location>
        <begin position="253"/>
        <end position="305"/>
    </location>
</feature>
<keyword evidence="1" id="KW-0677">Repeat</keyword>
<dbReference type="InterPro" id="IPR000408">
    <property type="entry name" value="Reg_chr_condens"/>
</dbReference>
<dbReference type="PANTHER" id="PTHR22870">
    <property type="entry name" value="REGULATOR OF CHROMOSOME CONDENSATION"/>
    <property type="match status" value="1"/>
</dbReference>
<dbReference type="PANTHER" id="PTHR22870:SF155">
    <property type="entry name" value="E3 UBIQUITIN-PROTEIN LIGASE HERC1-RELATED"/>
    <property type="match status" value="1"/>
</dbReference>
<dbReference type="Pfam" id="PF00415">
    <property type="entry name" value="RCC1"/>
    <property type="match status" value="3"/>
</dbReference>
<evidence type="ECO:0000256" key="2">
    <source>
        <dbReference type="PROSITE-ProRule" id="PRU00235"/>
    </source>
</evidence>
<protein>
    <recommendedName>
        <fullName evidence="5">Ultraviolet-B receptor UVR8</fullName>
    </recommendedName>
</protein>
<feature type="repeat" description="RCC1" evidence="2">
    <location>
        <begin position="115"/>
        <end position="169"/>
    </location>
</feature>
<organism evidence="3 4">
    <name type="scientific">Stephania yunnanensis</name>
    <dbReference type="NCBI Taxonomy" id="152371"/>
    <lineage>
        <taxon>Eukaryota</taxon>
        <taxon>Viridiplantae</taxon>
        <taxon>Streptophyta</taxon>
        <taxon>Embryophyta</taxon>
        <taxon>Tracheophyta</taxon>
        <taxon>Spermatophyta</taxon>
        <taxon>Magnoliopsida</taxon>
        <taxon>Ranunculales</taxon>
        <taxon>Menispermaceae</taxon>
        <taxon>Menispermoideae</taxon>
        <taxon>Cissampelideae</taxon>
        <taxon>Stephania</taxon>
    </lineage>
</organism>
<dbReference type="PRINTS" id="PR00633">
    <property type="entry name" value="RCCNDNSATION"/>
</dbReference>
<name>A0AAP0ETG0_9MAGN</name>
<gene>
    <name evidence="3" type="ORF">Syun_026154</name>
</gene>
<dbReference type="EMBL" id="JBBNAF010000011">
    <property type="protein sequence ID" value="KAK9099109.1"/>
    <property type="molecule type" value="Genomic_DNA"/>
</dbReference>
<feature type="repeat" description="RCC1" evidence="2">
    <location>
        <begin position="178"/>
        <end position="232"/>
    </location>
</feature>
<comment type="caution">
    <text evidence="3">The sequence shown here is derived from an EMBL/GenBank/DDBJ whole genome shotgun (WGS) entry which is preliminary data.</text>
</comment>
<dbReference type="InterPro" id="IPR051210">
    <property type="entry name" value="Ub_ligase/GEF_domain"/>
</dbReference>
<sequence>MAPPAGSLSTAAILLSDFQMCPPLGFISSLVGLSLFRTYCCVPSRGSSSLLSGLLFGGCTDGQLGISLENSLVPRLLDKFLELGPPESSNDDLSSGRQKPLKPGGMMSLAIDKLGGLWIWGNCPPQSSIGNGEFSLVSISTPLPVWDFHGHTVVKVACGNEHVVALVTAGETFEGGDLMCYSWGGNNHGQLGLGDRQSRLRPELVEAFHLGCPWEAYQVACGAFHTAVLTCKKDGYILNSSHSSDVGLEEKETICWTFGLGDNGQLGHGNTNTLLSPKAVQGLPPDVLLISVDCGLFHTSVVSSAGDVWSWGMEKGLGLCPDASFVGTDPGDALTPLRISSNDGPTFLDPVQVVCGAAHTVLVTDKGYKLWAWGRGRSGVLGRGNAVDSYSPCLVMWPPLDEDFVIGTTSVSAKQEAVYKEPSGGQADSEKKLISAMEQVQLLQSRLTVLERYAGILHSSIFGKPLEEKDMPLQLLQQSSTFDIAKEWENILEGSDNDKLARMEMFFRNMLASVKDKRLKRRMQEMIKDCLQTSQHEAKTSK</sequence>
<accession>A0AAP0ETG0</accession>
<dbReference type="PROSITE" id="PS50012">
    <property type="entry name" value="RCC1_3"/>
    <property type="match status" value="4"/>
</dbReference>
<dbReference type="PROSITE" id="PS00626">
    <property type="entry name" value="RCC1_2"/>
    <property type="match status" value="1"/>
</dbReference>
<evidence type="ECO:0000313" key="3">
    <source>
        <dbReference type="EMBL" id="KAK9099109.1"/>
    </source>
</evidence>
<dbReference type="AlphaFoldDB" id="A0AAP0ETG0"/>
<evidence type="ECO:0008006" key="5">
    <source>
        <dbReference type="Google" id="ProtNLM"/>
    </source>
</evidence>
<dbReference type="InterPro" id="IPR009091">
    <property type="entry name" value="RCC1/BLIP-II"/>
</dbReference>
<dbReference type="SUPFAM" id="SSF50985">
    <property type="entry name" value="RCC1/BLIP-II"/>
    <property type="match status" value="1"/>
</dbReference>
<proteinExistence type="predicted"/>
<feature type="repeat" description="RCC1" evidence="2">
    <location>
        <begin position="306"/>
        <end position="366"/>
    </location>
</feature>
<dbReference type="Proteomes" id="UP001420932">
    <property type="component" value="Unassembled WGS sequence"/>
</dbReference>
<dbReference type="Gene3D" id="2.130.10.30">
    <property type="entry name" value="Regulator of chromosome condensation 1/beta-lactamase-inhibitor protein II"/>
    <property type="match status" value="2"/>
</dbReference>
<reference evidence="3 4" key="1">
    <citation type="submission" date="2024-01" db="EMBL/GenBank/DDBJ databases">
        <title>Genome assemblies of Stephania.</title>
        <authorList>
            <person name="Yang L."/>
        </authorList>
    </citation>
    <scope>NUCLEOTIDE SEQUENCE [LARGE SCALE GENOMIC DNA]</scope>
    <source>
        <strain evidence="3">YNDBR</strain>
        <tissue evidence="3">Leaf</tissue>
    </source>
</reference>
<keyword evidence="4" id="KW-1185">Reference proteome</keyword>
<evidence type="ECO:0000313" key="4">
    <source>
        <dbReference type="Proteomes" id="UP001420932"/>
    </source>
</evidence>